<dbReference type="SMART" id="SM01007">
    <property type="entry name" value="Aldolase_II"/>
    <property type="match status" value="1"/>
</dbReference>
<dbReference type="SUPFAM" id="SSF53639">
    <property type="entry name" value="AraD/HMP-PK domain-like"/>
    <property type="match status" value="1"/>
</dbReference>
<accession>A0ABS7DPJ0</accession>
<dbReference type="RefSeq" id="WP_219965382.1">
    <property type="nucleotide sequence ID" value="NZ_JAGFNZ010000003.1"/>
</dbReference>
<name>A0ABS7DPJ0_9FIRM</name>
<dbReference type="Proteomes" id="UP000719942">
    <property type="component" value="Unassembled WGS sequence"/>
</dbReference>
<dbReference type="PANTHER" id="PTHR22789">
    <property type="entry name" value="FUCULOSE PHOSPHATE ALDOLASE"/>
    <property type="match status" value="1"/>
</dbReference>
<keyword evidence="1" id="KW-0479">Metal-binding</keyword>
<dbReference type="InterPro" id="IPR036409">
    <property type="entry name" value="Aldolase_II/adducin_N_sf"/>
</dbReference>
<dbReference type="InterPro" id="IPR050197">
    <property type="entry name" value="Aldolase_class_II_sugar_metab"/>
</dbReference>
<dbReference type="EMBL" id="JAGFNZ010000003">
    <property type="protein sequence ID" value="MBW7572972.1"/>
    <property type="molecule type" value="Genomic_DNA"/>
</dbReference>
<feature type="domain" description="Class II aldolase/adducin N-terminal" evidence="3">
    <location>
        <begin position="10"/>
        <end position="187"/>
    </location>
</feature>
<sequence>MSDRLEKNLGDAVRVAKSLFERGKTAGSSANLSFRVDDKIWISGTGTCFGTLQKDSFSVIDLNGNHLEGIKPSKEFPLHLSLYQKDPSVGAVLHTHSFYATLWSCYTAGKSPSFPHYTPYLRMKLGDIGFVPYAPPGSQELFAAFSRNLDDRRGYLLQNHGPIVASSDLLSAFYALEELEESAHLAWELRNENCPQIG</sequence>
<evidence type="ECO:0000256" key="2">
    <source>
        <dbReference type="ARBA" id="ARBA00023239"/>
    </source>
</evidence>
<evidence type="ECO:0000313" key="4">
    <source>
        <dbReference type="EMBL" id="MBW7572972.1"/>
    </source>
</evidence>
<evidence type="ECO:0000313" key="5">
    <source>
        <dbReference type="Proteomes" id="UP000719942"/>
    </source>
</evidence>
<reference evidence="4 5" key="1">
    <citation type="submission" date="2021-03" db="EMBL/GenBank/DDBJ databases">
        <title>Caproiciproducens sp. nov. isolated from feces of cow.</title>
        <authorList>
            <person name="Choi J.-Y."/>
        </authorList>
    </citation>
    <scope>NUCLEOTIDE SEQUENCE [LARGE SCALE GENOMIC DNA]</scope>
    <source>
        <strain evidence="4 5">AGMB10547</strain>
    </source>
</reference>
<protein>
    <submittedName>
        <fullName evidence="4">Class II aldolase/adducin family protein</fullName>
    </submittedName>
</protein>
<evidence type="ECO:0000259" key="3">
    <source>
        <dbReference type="SMART" id="SM01007"/>
    </source>
</evidence>
<dbReference type="Pfam" id="PF00596">
    <property type="entry name" value="Aldolase_II"/>
    <property type="match status" value="1"/>
</dbReference>
<keyword evidence="2" id="KW-0456">Lyase</keyword>
<dbReference type="InterPro" id="IPR001303">
    <property type="entry name" value="Aldolase_II/adducin_N"/>
</dbReference>
<gene>
    <name evidence="4" type="ORF">J5W02_09110</name>
</gene>
<dbReference type="PANTHER" id="PTHR22789:SF0">
    <property type="entry name" value="3-OXO-TETRONATE 4-PHOSPHATE DECARBOXYLASE-RELATED"/>
    <property type="match status" value="1"/>
</dbReference>
<evidence type="ECO:0000256" key="1">
    <source>
        <dbReference type="ARBA" id="ARBA00022723"/>
    </source>
</evidence>
<proteinExistence type="predicted"/>
<organism evidence="4 5">
    <name type="scientific">Caproiciproducens faecalis</name>
    <dbReference type="NCBI Taxonomy" id="2820301"/>
    <lineage>
        <taxon>Bacteria</taxon>
        <taxon>Bacillati</taxon>
        <taxon>Bacillota</taxon>
        <taxon>Clostridia</taxon>
        <taxon>Eubacteriales</taxon>
        <taxon>Acutalibacteraceae</taxon>
        <taxon>Caproiciproducens</taxon>
    </lineage>
</organism>
<keyword evidence="5" id="KW-1185">Reference proteome</keyword>
<dbReference type="Gene3D" id="3.40.225.10">
    <property type="entry name" value="Class II aldolase/adducin N-terminal domain"/>
    <property type="match status" value="1"/>
</dbReference>
<comment type="caution">
    <text evidence="4">The sequence shown here is derived from an EMBL/GenBank/DDBJ whole genome shotgun (WGS) entry which is preliminary data.</text>
</comment>